<evidence type="ECO:0000313" key="8">
    <source>
        <dbReference type="Proteomes" id="UP000294862"/>
    </source>
</evidence>
<evidence type="ECO:0000256" key="6">
    <source>
        <dbReference type="SAM" id="Phobius"/>
    </source>
</evidence>
<keyword evidence="8" id="KW-1185">Reference proteome</keyword>
<evidence type="ECO:0000256" key="2">
    <source>
        <dbReference type="ARBA" id="ARBA00009694"/>
    </source>
</evidence>
<proteinExistence type="inferred from homology"/>
<evidence type="ECO:0000313" key="7">
    <source>
        <dbReference type="EMBL" id="TCO40410.1"/>
    </source>
</evidence>
<evidence type="ECO:0000256" key="1">
    <source>
        <dbReference type="ARBA" id="ARBA00004141"/>
    </source>
</evidence>
<dbReference type="PANTHER" id="PTHR43461:SF1">
    <property type="entry name" value="TRANSMEMBRANE PROTEIN 256"/>
    <property type="match status" value="1"/>
</dbReference>
<evidence type="ECO:0000256" key="3">
    <source>
        <dbReference type="ARBA" id="ARBA00022692"/>
    </source>
</evidence>
<evidence type="ECO:0000256" key="5">
    <source>
        <dbReference type="ARBA" id="ARBA00023136"/>
    </source>
</evidence>
<dbReference type="InterPro" id="IPR006696">
    <property type="entry name" value="DUF423"/>
</dbReference>
<comment type="similarity">
    <text evidence="2">Belongs to the UPF0382 family.</text>
</comment>
<feature type="transmembrane region" description="Helical" evidence="6">
    <location>
        <begin position="46"/>
        <end position="64"/>
    </location>
</feature>
<keyword evidence="5 6" id="KW-0472">Membrane</keyword>
<dbReference type="PANTHER" id="PTHR43461">
    <property type="entry name" value="TRANSMEMBRANE PROTEIN 256"/>
    <property type="match status" value="1"/>
</dbReference>
<dbReference type="GO" id="GO:0005886">
    <property type="term" value="C:plasma membrane"/>
    <property type="evidence" value="ECO:0007669"/>
    <property type="project" value="TreeGrafter"/>
</dbReference>
<organism evidence="7 8">
    <name type="scientific">Dokdonella fugitiva</name>
    <dbReference type="NCBI Taxonomy" id="328517"/>
    <lineage>
        <taxon>Bacteria</taxon>
        <taxon>Pseudomonadati</taxon>
        <taxon>Pseudomonadota</taxon>
        <taxon>Gammaproteobacteria</taxon>
        <taxon>Lysobacterales</taxon>
        <taxon>Rhodanobacteraceae</taxon>
        <taxon>Dokdonella</taxon>
    </lineage>
</organism>
<dbReference type="Proteomes" id="UP000294862">
    <property type="component" value="Unassembled WGS sequence"/>
</dbReference>
<gene>
    <name evidence="7" type="ORF">EV148_105205</name>
</gene>
<dbReference type="Pfam" id="PF04241">
    <property type="entry name" value="DUF423"/>
    <property type="match status" value="1"/>
</dbReference>
<keyword evidence="4 6" id="KW-1133">Transmembrane helix</keyword>
<feature type="transmembrane region" description="Helical" evidence="6">
    <location>
        <begin position="71"/>
        <end position="94"/>
    </location>
</feature>
<dbReference type="EMBL" id="SLWQ01000005">
    <property type="protein sequence ID" value="TCO40410.1"/>
    <property type="molecule type" value="Genomic_DNA"/>
</dbReference>
<dbReference type="OrthoDB" id="9802121at2"/>
<evidence type="ECO:0000256" key="4">
    <source>
        <dbReference type="ARBA" id="ARBA00022989"/>
    </source>
</evidence>
<feature type="transmembrane region" description="Helical" evidence="6">
    <location>
        <begin position="100"/>
        <end position="121"/>
    </location>
</feature>
<protein>
    <submittedName>
        <fullName evidence="7">Uncharacterized membrane protein YgdD (TMEM256/DUF423 family)</fullName>
    </submittedName>
</protein>
<comment type="subcellular location">
    <subcellularLocation>
        <location evidence="1">Membrane</location>
        <topology evidence="1">Multi-pass membrane protein</topology>
    </subcellularLocation>
</comment>
<reference evidence="7 8" key="1">
    <citation type="journal article" date="2015" name="Stand. Genomic Sci.">
        <title>Genomic Encyclopedia of Bacterial and Archaeal Type Strains, Phase III: the genomes of soil and plant-associated and newly described type strains.</title>
        <authorList>
            <person name="Whitman W.B."/>
            <person name="Woyke T."/>
            <person name="Klenk H.P."/>
            <person name="Zhou Y."/>
            <person name="Lilburn T.G."/>
            <person name="Beck B.J."/>
            <person name="De Vos P."/>
            <person name="Vandamme P."/>
            <person name="Eisen J.A."/>
            <person name="Garrity G."/>
            <person name="Hugenholtz P."/>
            <person name="Kyrpides N.C."/>
        </authorList>
    </citation>
    <scope>NUCLEOTIDE SEQUENCE [LARGE SCALE GENOMIC DNA]</scope>
    <source>
        <strain evidence="7 8">A3</strain>
    </source>
</reference>
<accession>A0A4V2S2G7</accession>
<keyword evidence="3 6" id="KW-0812">Transmembrane</keyword>
<comment type="caution">
    <text evidence="7">The sequence shown here is derived from an EMBL/GenBank/DDBJ whole genome shotgun (WGS) entry which is preliminary data.</text>
</comment>
<dbReference type="RefSeq" id="WP_131998037.1">
    <property type="nucleotide sequence ID" value="NZ_SLWQ01000005.1"/>
</dbReference>
<sequence>MANCLARMSIGVGAITGAVAVMLGAFGSHALRGVLDAAALATWHTAVEYQAWHAFALLACGAFARQHENRALRVAAFAFASGIVLFCVSLYLLALGAPRWLGAITPLGGVAFITGWIALGVHARRA</sequence>
<dbReference type="AlphaFoldDB" id="A0A4V2S2G7"/>
<name>A0A4V2S2G7_9GAMM</name>